<keyword evidence="2 4" id="KW-0012">Acyltransferase</keyword>
<reference evidence="4 5" key="1">
    <citation type="submission" date="2021-11" db="EMBL/GenBank/DDBJ databases">
        <title>Draft genome sequence of Actinomycetospora sp. SF1 isolated from the rhizosphere soil.</title>
        <authorList>
            <person name="Duangmal K."/>
            <person name="Chantavorakit T."/>
        </authorList>
    </citation>
    <scope>NUCLEOTIDE SEQUENCE [LARGE SCALE GENOMIC DNA]</scope>
    <source>
        <strain evidence="4 5">TBRC 5722</strain>
    </source>
</reference>
<protein>
    <submittedName>
        <fullName evidence="4">GNAT family N-acetyltransferase</fullName>
        <ecNumber evidence="4">2.3.1.-</ecNumber>
    </submittedName>
</protein>
<dbReference type="GO" id="GO:0016746">
    <property type="term" value="F:acyltransferase activity"/>
    <property type="evidence" value="ECO:0007669"/>
    <property type="project" value="UniProtKB-KW"/>
</dbReference>
<proteinExistence type="predicted"/>
<dbReference type="EMBL" id="JAJNDB010000002">
    <property type="protein sequence ID" value="MCD2194368.1"/>
    <property type="molecule type" value="Genomic_DNA"/>
</dbReference>
<dbReference type="InterPro" id="IPR016181">
    <property type="entry name" value="Acyl_CoA_acyltransferase"/>
</dbReference>
<dbReference type="InterPro" id="IPR000182">
    <property type="entry name" value="GNAT_dom"/>
</dbReference>
<evidence type="ECO:0000313" key="5">
    <source>
        <dbReference type="Proteomes" id="UP001199469"/>
    </source>
</evidence>
<accession>A0ABS8P8M6</accession>
<dbReference type="CDD" id="cd04301">
    <property type="entry name" value="NAT_SF"/>
    <property type="match status" value="1"/>
</dbReference>
<dbReference type="PROSITE" id="PS51186">
    <property type="entry name" value="GNAT"/>
    <property type="match status" value="1"/>
</dbReference>
<dbReference type="Proteomes" id="UP001199469">
    <property type="component" value="Unassembled WGS sequence"/>
</dbReference>
<dbReference type="PANTHER" id="PTHR43877">
    <property type="entry name" value="AMINOALKYLPHOSPHONATE N-ACETYLTRANSFERASE-RELATED-RELATED"/>
    <property type="match status" value="1"/>
</dbReference>
<evidence type="ECO:0000313" key="4">
    <source>
        <dbReference type="EMBL" id="MCD2194368.1"/>
    </source>
</evidence>
<keyword evidence="1 4" id="KW-0808">Transferase</keyword>
<dbReference type="SUPFAM" id="SSF55729">
    <property type="entry name" value="Acyl-CoA N-acyltransferases (Nat)"/>
    <property type="match status" value="1"/>
</dbReference>
<dbReference type="EC" id="2.3.1.-" evidence="4"/>
<evidence type="ECO:0000256" key="2">
    <source>
        <dbReference type="ARBA" id="ARBA00023315"/>
    </source>
</evidence>
<evidence type="ECO:0000256" key="1">
    <source>
        <dbReference type="ARBA" id="ARBA00022679"/>
    </source>
</evidence>
<dbReference type="InterPro" id="IPR050832">
    <property type="entry name" value="Bact_Acetyltransf"/>
</dbReference>
<sequence>MIAGCAAERVNVDAFRRTDMDHGAVLQRHPTPADTDAVVALLGELGYPDEPGVGERLAAWAEDPRSEVTVVDDDGTLVGLVAVTAQPGFHHAEPLAVVVSLVVSSAARGGGVGRRLIDVAERFARDHGCAAIQLSSGLWRPEAHAFYQRLGFTDRGETHVRYARPVPYED</sequence>
<dbReference type="Gene3D" id="3.40.630.30">
    <property type="match status" value="1"/>
</dbReference>
<dbReference type="Pfam" id="PF00583">
    <property type="entry name" value="Acetyltransf_1"/>
    <property type="match status" value="1"/>
</dbReference>
<keyword evidence="5" id="KW-1185">Reference proteome</keyword>
<comment type="caution">
    <text evidence="4">The sequence shown here is derived from an EMBL/GenBank/DDBJ whole genome shotgun (WGS) entry which is preliminary data.</text>
</comment>
<name>A0ABS8P8M6_9PSEU</name>
<gene>
    <name evidence="4" type="ORF">LQ327_13395</name>
</gene>
<dbReference type="PANTHER" id="PTHR43877:SF2">
    <property type="entry name" value="AMINOALKYLPHOSPHONATE N-ACETYLTRANSFERASE-RELATED"/>
    <property type="match status" value="1"/>
</dbReference>
<organism evidence="4 5">
    <name type="scientific">Actinomycetospora endophytica</name>
    <dbReference type="NCBI Taxonomy" id="2291215"/>
    <lineage>
        <taxon>Bacteria</taxon>
        <taxon>Bacillati</taxon>
        <taxon>Actinomycetota</taxon>
        <taxon>Actinomycetes</taxon>
        <taxon>Pseudonocardiales</taxon>
        <taxon>Pseudonocardiaceae</taxon>
        <taxon>Actinomycetospora</taxon>
    </lineage>
</organism>
<dbReference type="RefSeq" id="WP_230734286.1">
    <property type="nucleotide sequence ID" value="NZ_JAJNDB010000002.1"/>
</dbReference>
<feature type="domain" description="N-acetyltransferase" evidence="3">
    <location>
        <begin position="25"/>
        <end position="170"/>
    </location>
</feature>
<evidence type="ECO:0000259" key="3">
    <source>
        <dbReference type="PROSITE" id="PS51186"/>
    </source>
</evidence>